<dbReference type="Pfam" id="PF02636">
    <property type="entry name" value="Methyltransf_28"/>
    <property type="match status" value="1"/>
</dbReference>
<dbReference type="EMBL" id="CAADFN010000046">
    <property type="protein sequence ID" value="VFK18620.1"/>
    <property type="molecule type" value="Genomic_DNA"/>
</dbReference>
<protein>
    <submittedName>
        <fullName evidence="3">SAM-dependent methyltransferase, MidA family</fullName>
    </submittedName>
</protein>
<dbReference type="GO" id="GO:0035243">
    <property type="term" value="F:protein-arginine omega-N symmetric methyltransferase activity"/>
    <property type="evidence" value="ECO:0007669"/>
    <property type="project" value="TreeGrafter"/>
</dbReference>
<dbReference type="InterPro" id="IPR029063">
    <property type="entry name" value="SAM-dependent_MTases_sf"/>
</dbReference>
<name>A0A450WNL4_9GAMM</name>
<evidence type="ECO:0000256" key="1">
    <source>
        <dbReference type="ARBA" id="ARBA00022603"/>
    </source>
</evidence>
<evidence type="ECO:0000256" key="2">
    <source>
        <dbReference type="ARBA" id="ARBA00022679"/>
    </source>
</evidence>
<dbReference type="InterPro" id="IPR038375">
    <property type="entry name" value="NDUFAF7_sf"/>
</dbReference>
<organism evidence="3">
    <name type="scientific">Candidatus Kentrum sp. LFY</name>
    <dbReference type="NCBI Taxonomy" id="2126342"/>
    <lineage>
        <taxon>Bacteria</taxon>
        <taxon>Pseudomonadati</taxon>
        <taxon>Pseudomonadota</taxon>
        <taxon>Gammaproteobacteria</taxon>
        <taxon>Candidatus Kentrum</taxon>
    </lineage>
</organism>
<reference evidence="3" key="1">
    <citation type="submission" date="2019-02" db="EMBL/GenBank/DDBJ databases">
        <authorList>
            <person name="Gruber-Vodicka R. H."/>
            <person name="Seah K. B. B."/>
        </authorList>
    </citation>
    <scope>NUCLEOTIDE SEQUENCE</scope>
    <source>
        <strain evidence="3">BECK_BY7</strain>
    </source>
</reference>
<keyword evidence="1 3" id="KW-0489">Methyltransferase</keyword>
<dbReference type="InterPro" id="IPR003788">
    <property type="entry name" value="NDUFAF7"/>
</dbReference>
<dbReference type="PANTHER" id="PTHR12049">
    <property type="entry name" value="PROTEIN ARGININE METHYLTRANSFERASE NDUFAF7, MITOCHONDRIAL"/>
    <property type="match status" value="1"/>
</dbReference>
<keyword evidence="2 3" id="KW-0808">Transferase</keyword>
<dbReference type="GO" id="GO:0032259">
    <property type="term" value="P:methylation"/>
    <property type="evidence" value="ECO:0007669"/>
    <property type="project" value="UniProtKB-KW"/>
</dbReference>
<dbReference type="Gene3D" id="3.40.50.12710">
    <property type="match status" value="1"/>
</dbReference>
<proteinExistence type="predicted"/>
<accession>A0A450WNL4</accession>
<sequence>MHWEVMLPVKNPGRYFGRNIDGENGTLETRCIAWISRRRMNQPHAIMESLPEPDAQAMERSRALVALIGTEIRDAEQSMISFQRFMELALYAPGLGYYQSATLEFGEAGDFITAPEISSLFSRCVARQVAQVLAKLQGGDILEVGAGSGIMAADIVQALWEGEASPKGQSLPGKYLILERSAALRRLQHATIEARAPSFLERFRWLSDLPGPGFEGVILANELLDAMPVRRFFIENGAAVWEWMVGWAEDALVWRLAPSRPGLEQAVARIANGLGGALPDEYTSEVHPAQAGWLREVARRMDAGLILLFDYGYPHTEYYHPERSSGTLTCHYRHRLHDDPFFLPGLQDISVHVNFSAIAEAGVAEDLELAGFTTQRDFLFATGLPEMCAQVDPLSPGYLPLAQKIKYLTLPGEMGDIVKVIGLTRGIDEDLEGFTGLDLRGRL</sequence>
<dbReference type="AlphaFoldDB" id="A0A450WNL4"/>
<dbReference type="PANTHER" id="PTHR12049:SF7">
    <property type="entry name" value="PROTEIN ARGININE METHYLTRANSFERASE NDUFAF7, MITOCHONDRIAL"/>
    <property type="match status" value="1"/>
</dbReference>
<dbReference type="SUPFAM" id="SSF53335">
    <property type="entry name" value="S-adenosyl-L-methionine-dependent methyltransferases"/>
    <property type="match status" value="1"/>
</dbReference>
<gene>
    <name evidence="3" type="ORF">BECKLFY1418C_GA0070996_10469</name>
</gene>
<evidence type="ECO:0000313" key="3">
    <source>
        <dbReference type="EMBL" id="VFK18620.1"/>
    </source>
</evidence>